<evidence type="ECO:0000313" key="2">
    <source>
        <dbReference type="EMBL" id="PUU72726.1"/>
    </source>
</evidence>
<dbReference type="EMBL" id="NESQ01000475">
    <property type="protein sequence ID" value="PUU72726.1"/>
    <property type="molecule type" value="Genomic_DNA"/>
</dbReference>
<dbReference type="Proteomes" id="UP000244722">
    <property type="component" value="Unassembled WGS sequence"/>
</dbReference>
<comment type="caution">
    <text evidence="2">The sequence shown here is derived from an EMBL/GenBank/DDBJ whole genome shotgun (WGS) entry which is preliminary data.</text>
</comment>
<keyword evidence="3" id="KW-1185">Reference proteome</keyword>
<gene>
    <name evidence="2" type="ORF">B9Z19DRAFT_1096684</name>
</gene>
<evidence type="ECO:0000256" key="1">
    <source>
        <dbReference type="SAM" id="MobiDB-lite"/>
    </source>
</evidence>
<reference evidence="2 3" key="1">
    <citation type="submission" date="2017-04" db="EMBL/GenBank/DDBJ databases">
        <title>Draft genome sequence of Tuber borchii Vittad., a whitish edible truffle.</title>
        <authorList>
            <consortium name="DOE Joint Genome Institute"/>
            <person name="Murat C."/>
            <person name="Kuo A."/>
            <person name="Barry K.W."/>
            <person name="Clum A."/>
            <person name="Dockter R.B."/>
            <person name="Fauchery L."/>
            <person name="Iotti M."/>
            <person name="Kohler A."/>
            <person name="Labutti K."/>
            <person name="Lindquist E.A."/>
            <person name="Lipzen A."/>
            <person name="Ohm R.A."/>
            <person name="Wang M."/>
            <person name="Grigoriev I.V."/>
            <person name="Zambonelli A."/>
            <person name="Martin F.M."/>
        </authorList>
    </citation>
    <scope>NUCLEOTIDE SEQUENCE [LARGE SCALE GENOMIC DNA]</scope>
    <source>
        <strain evidence="2 3">Tbo3840</strain>
    </source>
</reference>
<organism evidence="2 3">
    <name type="scientific">Tuber borchii</name>
    <name type="common">White truffle</name>
    <dbReference type="NCBI Taxonomy" id="42251"/>
    <lineage>
        <taxon>Eukaryota</taxon>
        <taxon>Fungi</taxon>
        <taxon>Dikarya</taxon>
        <taxon>Ascomycota</taxon>
        <taxon>Pezizomycotina</taxon>
        <taxon>Pezizomycetes</taxon>
        <taxon>Pezizales</taxon>
        <taxon>Tuberaceae</taxon>
        <taxon>Tuber</taxon>
    </lineage>
</organism>
<feature type="region of interest" description="Disordered" evidence="1">
    <location>
        <begin position="43"/>
        <end position="74"/>
    </location>
</feature>
<name>A0A2T6ZBA4_TUBBO</name>
<proteinExistence type="predicted"/>
<feature type="compositionally biased region" description="Basic and acidic residues" evidence="1">
    <location>
        <begin position="65"/>
        <end position="74"/>
    </location>
</feature>
<feature type="region of interest" description="Disordered" evidence="1">
    <location>
        <begin position="1"/>
        <end position="28"/>
    </location>
</feature>
<accession>A0A2T6ZBA4</accession>
<feature type="compositionally biased region" description="Polar residues" evidence="1">
    <location>
        <begin position="43"/>
        <end position="64"/>
    </location>
</feature>
<evidence type="ECO:0000313" key="3">
    <source>
        <dbReference type="Proteomes" id="UP000244722"/>
    </source>
</evidence>
<sequence>MHSAYLPTSRPKEAIPTPHPQTAKLPRKLNCKDELIKLIQSHFRTSVQQATNQPPSKPNQSANKNGDHTRHSQR</sequence>
<dbReference type="AlphaFoldDB" id="A0A2T6ZBA4"/>
<protein>
    <submittedName>
        <fullName evidence="2">Uncharacterized protein</fullName>
    </submittedName>
</protein>